<evidence type="ECO:0000313" key="3">
    <source>
        <dbReference type="EMBL" id="MDN6900658.1"/>
    </source>
</evidence>
<feature type="transmembrane region" description="Helical" evidence="1">
    <location>
        <begin position="47"/>
        <end position="64"/>
    </location>
</feature>
<reference evidence="3" key="1">
    <citation type="submission" date="2019-01" db="EMBL/GenBank/DDBJ databases">
        <title>Oenococcus sicerae UCMA17102.</title>
        <authorList>
            <person name="Cousin F.J."/>
            <person name="Le Guellec R."/>
            <person name="Cretenet M."/>
        </authorList>
    </citation>
    <scope>NUCLEOTIDE SEQUENCE</scope>
    <source>
        <strain evidence="3">UCMA17102</strain>
    </source>
</reference>
<feature type="domain" description="KAP NTPase" evidence="2">
    <location>
        <begin position="187"/>
        <end position="449"/>
    </location>
</feature>
<dbReference type="Gene3D" id="3.40.50.300">
    <property type="entry name" value="P-loop containing nucleotide triphosphate hydrolases"/>
    <property type="match status" value="1"/>
</dbReference>
<feature type="transmembrane region" description="Helical" evidence="1">
    <location>
        <begin position="84"/>
        <end position="104"/>
    </location>
</feature>
<organism evidence="3 4">
    <name type="scientific">Oenococcus sicerae</name>
    <dbReference type="NCBI Taxonomy" id="2203724"/>
    <lineage>
        <taxon>Bacteria</taxon>
        <taxon>Bacillati</taxon>
        <taxon>Bacillota</taxon>
        <taxon>Bacilli</taxon>
        <taxon>Lactobacillales</taxon>
        <taxon>Lactobacillaceae</taxon>
        <taxon>Oenococcus</taxon>
    </lineage>
</organism>
<evidence type="ECO:0000256" key="1">
    <source>
        <dbReference type="SAM" id="Phobius"/>
    </source>
</evidence>
<dbReference type="SUPFAM" id="SSF52540">
    <property type="entry name" value="P-loop containing nucleoside triphosphate hydrolases"/>
    <property type="match status" value="1"/>
</dbReference>
<dbReference type="InterPro" id="IPR011646">
    <property type="entry name" value="KAP_P-loop"/>
</dbReference>
<accession>A0AAJ1RBM2</accession>
<gene>
    <name evidence="3" type="ORF">EVC35_06525</name>
</gene>
<evidence type="ECO:0000313" key="4">
    <source>
        <dbReference type="Proteomes" id="UP001167919"/>
    </source>
</evidence>
<name>A0AAJ1RBM2_9LACO</name>
<keyword evidence="1" id="KW-0472">Membrane</keyword>
<dbReference type="AlphaFoldDB" id="A0AAJ1RBM2"/>
<comment type="caution">
    <text evidence="3">The sequence shown here is derived from an EMBL/GenBank/DDBJ whole genome shotgun (WGS) entry which is preliminary data.</text>
</comment>
<dbReference type="Proteomes" id="UP001167919">
    <property type="component" value="Unassembled WGS sequence"/>
</dbReference>
<keyword evidence="1" id="KW-0812">Transmembrane</keyword>
<evidence type="ECO:0000259" key="2">
    <source>
        <dbReference type="Pfam" id="PF07693"/>
    </source>
</evidence>
<dbReference type="InterPro" id="IPR027417">
    <property type="entry name" value="P-loop_NTPase"/>
</dbReference>
<dbReference type="Pfam" id="PF07693">
    <property type="entry name" value="KAP_NTPase"/>
    <property type="match status" value="1"/>
</dbReference>
<proteinExistence type="predicted"/>
<dbReference type="RefSeq" id="WP_301711308.1">
    <property type="nucleotide sequence ID" value="NZ_SDWY01000003.1"/>
</dbReference>
<feature type="transmembrane region" description="Helical" evidence="1">
    <location>
        <begin position="110"/>
        <end position="133"/>
    </location>
</feature>
<feature type="transmembrane region" description="Helical" evidence="1">
    <location>
        <begin position="21"/>
        <end position="41"/>
    </location>
</feature>
<keyword evidence="1" id="KW-1133">Transmembrane helix</keyword>
<protein>
    <recommendedName>
        <fullName evidence="2">KAP NTPase domain-containing protein</fullName>
    </recommendedName>
</protein>
<sequence>MKDAKRNGIKDYIKQVAKKYRWWNMIAYAIIVVALIGLALYSQLSHGTRLFWLAIFAACCILAISKWQPNRRFLSPFINQIDEFFFVANFVFFAVMLLVLFKYWSQIHAHLWTIAIFIGLVTGLVISLSYCFVSKREGKIMQTNEHDSLTSVLDLDDIYNAKGPQTVDLAKSFLVKENAVNYDLLKRSGIINDLKNTIQSFNSNEKFIIGIEGKWGSGKTSIIQNALQNLNTDTDNFVIVRDFEPWIYKDQMSLVDNLFRQIFGQDSLHLSEQQITGIINLTTSLILGDQNNFFINKLLSSNVDKSAELSEFQTNIGHLLEHENKKIILVIDNLDRISADNIFLILNLVNNVLRIKNLLVILLYDEVEIKHALDHIGISSGYLDKIVQKRIILPVQSPDDLMPVYTQVLQNITEQNNIDFDVHSSNANKIIHFMAQNMDLREFKRFLNSAITPYLGRDKKLYFPDYLIIEIIKFSNFTLYQNIFVNRKYFILNGLDLQFSFGPDRQNEIKKEYEKFFSKLFDTDANSKYSELLSLSFSSVSETMNKHIPFLDATSIQKNRRMTSGNFFNAYFVDSYNSIQETLDFAEELVKQVNNSQSAADSIFDSLFAKPLAFRKGVLRSFNLYIDDLNPNSIAYFANKILSIYLDPKFYLPIDRDFKTLISQITASISINMKTDNFKAIISNYIRDPRYLFFLYSLSHAFEIDRRASSNDENVQNKIAYINGALNQLIQNILSNKVPSLYEKEIYSRSNSYVIGYVLKENPSDQYLDIDSTAPVIKEYNDSHLTEETLYRVLNELVTEGRVMSGGTSPYAFSMYDSYKNYVDDEKLIRLLSKNPPKNEKESFLKKVFDARDKQMASEIPSDGQLNFDVIDF</sequence>
<dbReference type="EMBL" id="SDWY01000003">
    <property type="protein sequence ID" value="MDN6900658.1"/>
    <property type="molecule type" value="Genomic_DNA"/>
</dbReference>